<evidence type="ECO:0000313" key="2">
    <source>
        <dbReference type="EMBL" id="EKO51979.1"/>
    </source>
</evidence>
<dbReference type="PANTHER" id="PTHR30634:SF13">
    <property type="entry name" value="PROTEIN YEHF"/>
    <property type="match status" value="1"/>
</dbReference>
<evidence type="ECO:0000259" key="1">
    <source>
        <dbReference type="PROSITE" id="PS51977"/>
    </source>
</evidence>
<reference evidence="2" key="1">
    <citation type="submission" date="2012-10" db="EMBL/GenBank/DDBJ databases">
        <authorList>
            <person name="Harkins D.M."/>
            <person name="Durkin A.S."/>
            <person name="Brinkac L.M."/>
            <person name="Selengut J.D."/>
            <person name="Sanka R."/>
            <person name="DePew J."/>
            <person name="Purushe J."/>
            <person name="Picardeau M."/>
            <person name="Werts C."/>
            <person name="Goarant C."/>
            <person name="Vinetz J.M."/>
            <person name="Sutton G.G."/>
            <person name="Nelson W.C."/>
            <person name="Fouts D.E."/>
        </authorList>
    </citation>
    <scope>NUCLEOTIDE SEQUENCE [LARGE SCALE GENOMIC DNA]</scope>
    <source>
        <strain evidence="2">200802841</strain>
    </source>
</reference>
<dbReference type="Proteomes" id="UP000006339">
    <property type="component" value="Unassembled WGS sequence"/>
</dbReference>
<dbReference type="SUPFAM" id="SSF142921">
    <property type="entry name" value="WGR domain-like"/>
    <property type="match status" value="1"/>
</dbReference>
<organism evidence="2 3">
    <name type="scientific">Leptospira kirschneri str. 200802841</name>
    <dbReference type="NCBI Taxonomy" id="1193047"/>
    <lineage>
        <taxon>Bacteria</taxon>
        <taxon>Pseudomonadati</taxon>
        <taxon>Spirochaetota</taxon>
        <taxon>Spirochaetia</taxon>
        <taxon>Leptospirales</taxon>
        <taxon>Leptospiraceae</taxon>
        <taxon>Leptospira</taxon>
    </lineage>
</organism>
<dbReference type="PANTHER" id="PTHR30634">
    <property type="entry name" value="OUTER MEMBRANE LOLAB LIPOPROTEIN INSERTION APPARATUS"/>
    <property type="match status" value="1"/>
</dbReference>
<dbReference type="Pfam" id="PF05406">
    <property type="entry name" value="WGR"/>
    <property type="match status" value="1"/>
</dbReference>
<dbReference type="InterPro" id="IPR008893">
    <property type="entry name" value="WGR_domain"/>
</dbReference>
<gene>
    <name evidence="2" type="ORF">LEP1GSC131_1393</name>
</gene>
<dbReference type="SMART" id="SM00773">
    <property type="entry name" value="WGR"/>
    <property type="match status" value="1"/>
</dbReference>
<evidence type="ECO:0000313" key="3">
    <source>
        <dbReference type="Proteomes" id="UP000006339"/>
    </source>
</evidence>
<keyword evidence="3" id="KW-1185">Reference proteome</keyword>
<feature type="domain" description="WGR" evidence="1">
    <location>
        <begin position="1"/>
        <end position="79"/>
    </location>
</feature>
<accession>A0A828Y8L5</accession>
<dbReference type="Gene3D" id="2.20.140.10">
    <property type="entry name" value="WGR domain"/>
    <property type="match status" value="1"/>
</dbReference>
<dbReference type="InterPro" id="IPR050458">
    <property type="entry name" value="LolB"/>
</dbReference>
<dbReference type="EMBL" id="AKWH02000032">
    <property type="protein sequence ID" value="EKO51979.1"/>
    <property type="molecule type" value="Genomic_DNA"/>
</dbReference>
<proteinExistence type="predicted"/>
<name>A0A828Y8L5_9LEPT</name>
<dbReference type="CDD" id="cd07996">
    <property type="entry name" value="WGR_MMR_like"/>
    <property type="match status" value="1"/>
</dbReference>
<dbReference type="InterPro" id="IPR036930">
    <property type="entry name" value="WGR_dom_sf"/>
</dbReference>
<protein>
    <submittedName>
        <fullName evidence="2">WGR domain protein</fullName>
    </submittedName>
</protein>
<dbReference type="InterPro" id="IPR049809">
    <property type="entry name" value="YehF/YfeS-like_WGR"/>
</dbReference>
<comment type="caution">
    <text evidence="2">The sequence shown here is derived from an EMBL/GenBank/DDBJ whole genome shotgun (WGS) entry which is preliminary data.</text>
</comment>
<dbReference type="AlphaFoldDB" id="A0A828Y8L5"/>
<sequence length="592" mass="68347">MKYYLTYKDDKSDKFWNIEVSGKSFTVTYGKTGTAGNPQTKTFNTEEKCLKEAEKLLSEKLKKGYVENTTTSRKNESKNSNTDYFNEWEAIVNAKDIHKALMNHFSYLADSSGFEKFPEIFFKEAKSALCTKEQLTIKFKSGEILKAYPPETKVPAKYPESYRKLLSTHRLLELEKAQLKLGEHGQFEVEWLEEIDSELLEITDAKNVICPLWDYSDCWLYHPKTKNQLGEPSIHFLNHEGGDIEDAIQYNAGALFLKRCCESMEIKFTVTELKKSESSNKKISVKWENEIFLKLTILAAAPIEGTVSALIFYEQDGKACLSTIDLKTGSLLKTTHLKDFKFERFTKYYLQGFETAIYLTDDSTTSKHQYLINVTENIKVEKLPRVKKRYFYGNYVIEQTESDSMERNLQTGKNRPTPKFIVYGNGQNFISAFFDEVILYDGDFKQLVKIKHKDIDYGRFANYLSDEKLMTSIANIGYGDCTITVTDCSQKKPNLQKLKASIDVLDSKYLTIGNQIWQICMLTKDKKVSLMQLTIDKQESKIHFYPLENYAKNEEANRLDEMTCFQIVGDRLYIIMKNGTIKNYLINDVSST</sequence>
<dbReference type="PROSITE" id="PS51977">
    <property type="entry name" value="WGR"/>
    <property type="match status" value="1"/>
</dbReference>
<dbReference type="RefSeq" id="WP_004769061.1">
    <property type="nucleotide sequence ID" value="NZ_AKWH02000032.1"/>
</dbReference>